<dbReference type="GO" id="GO:0016787">
    <property type="term" value="F:hydrolase activity"/>
    <property type="evidence" value="ECO:0007669"/>
    <property type="project" value="UniProtKB-KW"/>
</dbReference>
<dbReference type="Gene3D" id="3.90.79.10">
    <property type="entry name" value="Nucleoside Triphosphate Pyrophosphohydrolase"/>
    <property type="match status" value="1"/>
</dbReference>
<name>A0A8J3NW59_9ACTN</name>
<dbReference type="Proteomes" id="UP000619293">
    <property type="component" value="Unassembled WGS sequence"/>
</dbReference>
<evidence type="ECO:0000256" key="2">
    <source>
        <dbReference type="ARBA" id="ARBA00022801"/>
    </source>
</evidence>
<dbReference type="Pfam" id="PF00293">
    <property type="entry name" value="NUDIX"/>
    <property type="match status" value="1"/>
</dbReference>
<dbReference type="SUPFAM" id="SSF55811">
    <property type="entry name" value="Nudix"/>
    <property type="match status" value="1"/>
</dbReference>
<dbReference type="EMBL" id="BONG01000107">
    <property type="protein sequence ID" value="GIF94618.1"/>
    <property type="molecule type" value="Genomic_DNA"/>
</dbReference>
<reference evidence="5 6" key="1">
    <citation type="submission" date="2021-01" db="EMBL/GenBank/DDBJ databases">
        <title>Whole genome shotgun sequence of Catellatospora chokoriensis NBRC 107358.</title>
        <authorList>
            <person name="Komaki H."/>
            <person name="Tamura T."/>
        </authorList>
    </citation>
    <scope>NUCLEOTIDE SEQUENCE [LARGE SCALE GENOMIC DNA]</scope>
    <source>
        <strain evidence="5 6">NBRC 107358</strain>
    </source>
</reference>
<dbReference type="PROSITE" id="PS00893">
    <property type="entry name" value="NUDIX_BOX"/>
    <property type="match status" value="1"/>
</dbReference>
<gene>
    <name evidence="5" type="ORF">Cch02nite_80620</name>
</gene>
<dbReference type="AlphaFoldDB" id="A0A8J3NW59"/>
<dbReference type="PROSITE" id="PS51462">
    <property type="entry name" value="NUDIX"/>
    <property type="match status" value="1"/>
</dbReference>
<dbReference type="PANTHER" id="PTHR43046">
    <property type="entry name" value="GDP-MANNOSE MANNOSYL HYDROLASE"/>
    <property type="match status" value="1"/>
</dbReference>
<dbReference type="InterPro" id="IPR020084">
    <property type="entry name" value="NUDIX_hydrolase_CS"/>
</dbReference>
<sequence length="164" mass="18089">MTDEPNGTDLAYIASLTRVRAAAGVIFLDQEGRVMVVYPTYKPSCELPGGALERDESPLSACERELKEELGFVPRLGGMLCVDWVPPNPPWDGGLMFLFDGGVLSPAQIADIRLRPDELDRFEFVPVDELESVLVPRLARRVLACLPMRGRGAVYLEDGVSLNR</sequence>
<evidence type="ECO:0000313" key="6">
    <source>
        <dbReference type="Proteomes" id="UP000619293"/>
    </source>
</evidence>
<keyword evidence="6" id="KW-1185">Reference proteome</keyword>
<dbReference type="PANTHER" id="PTHR43046:SF12">
    <property type="entry name" value="GDP-MANNOSE MANNOSYL HYDROLASE"/>
    <property type="match status" value="1"/>
</dbReference>
<comment type="cofactor">
    <cofactor evidence="1">
        <name>Mg(2+)</name>
        <dbReference type="ChEBI" id="CHEBI:18420"/>
    </cofactor>
</comment>
<dbReference type="InterPro" id="IPR015797">
    <property type="entry name" value="NUDIX_hydrolase-like_dom_sf"/>
</dbReference>
<comment type="caution">
    <text evidence="5">The sequence shown here is derived from an EMBL/GenBank/DDBJ whole genome shotgun (WGS) entry which is preliminary data.</text>
</comment>
<evidence type="ECO:0000256" key="3">
    <source>
        <dbReference type="ARBA" id="ARBA00022842"/>
    </source>
</evidence>
<evidence type="ECO:0000256" key="1">
    <source>
        <dbReference type="ARBA" id="ARBA00001946"/>
    </source>
</evidence>
<keyword evidence="2 5" id="KW-0378">Hydrolase</keyword>
<proteinExistence type="predicted"/>
<dbReference type="CDD" id="cd18876">
    <property type="entry name" value="NUDIX_Hydrolase"/>
    <property type="match status" value="1"/>
</dbReference>
<dbReference type="InterPro" id="IPR000086">
    <property type="entry name" value="NUDIX_hydrolase_dom"/>
</dbReference>
<feature type="domain" description="Nudix hydrolase" evidence="4">
    <location>
        <begin position="17"/>
        <end position="147"/>
    </location>
</feature>
<dbReference type="RefSeq" id="WP_203736759.1">
    <property type="nucleotide sequence ID" value="NZ_BAAALB010000019.1"/>
</dbReference>
<protein>
    <submittedName>
        <fullName evidence="5">NUDIX hydrolase</fullName>
    </submittedName>
</protein>
<evidence type="ECO:0000259" key="4">
    <source>
        <dbReference type="PROSITE" id="PS51462"/>
    </source>
</evidence>
<accession>A0A8J3NW59</accession>
<evidence type="ECO:0000313" key="5">
    <source>
        <dbReference type="EMBL" id="GIF94618.1"/>
    </source>
</evidence>
<organism evidence="5 6">
    <name type="scientific">Catellatospora chokoriensis</name>
    <dbReference type="NCBI Taxonomy" id="310353"/>
    <lineage>
        <taxon>Bacteria</taxon>
        <taxon>Bacillati</taxon>
        <taxon>Actinomycetota</taxon>
        <taxon>Actinomycetes</taxon>
        <taxon>Micromonosporales</taxon>
        <taxon>Micromonosporaceae</taxon>
        <taxon>Catellatospora</taxon>
    </lineage>
</organism>
<keyword evidence="3" id="KW-0460">Magnesium</keyword>